<reference evidence="1" key="2">
    <citation type="journal article" date="2023" name="Microbiol Resour">
        <title>Decontamination and Annotation of the Draft Genome Sequence of the Oomycete Lagenidium giganteum ARSEF 373.</title>
        <authorList>
            <person name="Morgan W.R."/>
            <person name="Tartar A."/>
        </authorList>
    </citation>
    <scope>NUCLEOTIDE SEQUENCE</scope>
    <source>
        <strain evidence="1">ARSEF 373</strain>
    </source>
</reference>
<dbReference type="AlphaFoldDB" id="A0AAV2Z9B8"/>
<evidence type="ECO:0000313" key="1">
    <source>
        <dbReference type="EMBL" id="DBA02505.1"/>
    </source>
</evidence>
<protein>
    <submittedName>
        <fullName evidence="1">Uncharacterized protein</fullName>
    </submittedName>
</protein>
<gene>
    <name evidence="1" type="ORF">N0F65_010977</name>
</gene>
<name>A0AAV2Z9B8_9STRA</name>
<organism evidence="1 2">
    <name type="scientific">Lagenidium giganteum</name>
    <dbReference type="NCBI Taxonomy" id="4803"/>
    <lineage>
        <taxon>Eukaryota</taxon>
        <taxon>Sar</taxon>
        <taxon>Stramenopiles</taxon>
        <taxon>Oomycota</taxon>
        <taxon>Peronosporomycetes</taxon>
        <taxon>Pythiales</taxon>
        <taxon>Pythiaceae</taxon>
    </lineage>
</organism>
<dbReference type="EMBL" id="DAKRPA010000030">
    <property type="protein sequence ID" value="DBA02505.1"/>
    <property type="molecule type" value="Genomic_DNA"/>
</dbReference>
<reference evidence="1" key="1">
    <citation type="submission" date="2022-11" db="EMBL/GenBank/DDBJ databases">
        <authorList>
            <person name="Morgan W.R."/>
            <person name="Tartar A."/>
        </authorList>
    </citation>
    <scope>NUCLEOTIDE SEQUENCE</scope>
    <source>
        <strain evidence="1">ARSEF 373</strain>
    </source>
</reference>
<accession>A0AAV2Z9B8</accession>
<comment type="caution">
    <text evidence="1">The sequence shown here is derived from an EMBL/GenBank/DDBJ whole genome shotgun (WGS) entry which is preliminary data.</text>
</comment>
<evidence type="ECO:0000313" key="2">
    <source>
        <dbReference type="Proteomes" id="UP001146120"/>
    </source>
</evidence>
<dbReference type="Proteomes" id="UP001146120">
    <property type="component" value="Unassembled WGS sequence"/>
</dbReference>
<proteinExistence type="predicted"/>
<keyword evidence="2" id="KW-1185">Reference proteome</keyword>
<sequence>MTLVAKTFAVIANFELPELVEAYERMQMQYVSQLTGFNFPVIPYFVRGIDWAIVCTVRRGTYQLGTVAVREIDSVAMCIKRRYDPAWGCENDSEMGATLYVIKVLNDRATYLGQTKRHEVYYNPGLLGTVGSNDEYQGGILVSNTPWDIYCKGTFSSETVCVGPVWTSKTMAGLIVFGLTCYGN</sequence>